<evidence type="ECO:0000313" key="8">
    <source>
        <dbReference type="Proteomes" id="UP000220629"/>
    </source>
</evidence>
<dbReference type="PANTHER" id="PTHR35303:SF8">
    <property type="entry name" value="GAMMA-BUTYROBETAINE HYDROXYLASE-LIKE N-TERMINAL DOMAIN-CONTAINING PROTEIN"/>
    <property type="match status" value="1"/>
</dbReference>
<reference evidence="6" key="4">
    <citation type="submission" date="2022-09" db="EMBL/GenBank/DDBJ databases">
        <title>Genomic of Burkholderia gladioli.</title>
        <authorList>
            <person name="Wu H."/>
        </authorList>
    </citation>
    <scope>NUCLEOTIDE SEQUENCE</scope>
    <source>
        <strain evidence="6">ZN-S4</strain>
    </source>
</reference>
<feature type="domain" description="Gamma-butyrobetaine hydroxylase-like N-terminal" evidence="3">
    <location>
        <begin position="11"/>
        <end position="89"/>
    </location>
</feature>
<reference evidence="5" key="2">
    <citation type="submission" date="2017-09" db="EMBL/GenBank/DDBJ databases">
        <title>FDA dAtabase for Regulatory Grade micrObial Sequences (FDA-ARGOS): Supporting development and validation of Infectious Disease Dx tests.</title>
        <authorList>
            <person name="Minogue T."/>
            <person name="Wolcott M."/>
            <person name="Wasieloski L."/>
            <person name="Aguilar W."/>
            <person name="Moore D."/>
            <person name="Tallon L.J."/>
            <person name="Sadzewicz L."/>
            <person name="Ott S."/>
            <person name="Zhao X."/>
            <person name="Nagaraj S."/>
            <person name="Vavikolanu K."/>
            <person name="Aluvathingal J."/>
            <person name="Nadendla S."/>
            <person name="Sichtig H."/>
        </authorList>
    </citation>
    <scope>NUCLEOTIDE SEQUENCE</scope>
    <source>
        <strain evidence="5">FDAARGOS_390</strain>
    </source>
</reference>
<accession>A0A095F8X7</accession>
<dbReference type="OrthoDB" id="9794178at2"/>
<evidence type="ECO:0000256" key="2">
    <source>
        <dbReference type="ARBA" id="ARBA00023004"/>
    </source>
</evidence>
<dbReference type="Pfam" id="PF06155">
    <property type="entry name" value="GBBH-like_N"/>
    <property type="match status" value="1"/>
</dbReference>
<keyword evidence="2" id="KW-0408">Iron</keyword>
<evidence type="ECO:0000313" key="4">
    <source>
        <dbReference type="EMBL" id="KGC13415.1"/>
    </source>
</evidence>
<keyword evidence="1" id="KW-0479">Metal-binding</keyword>
<dbReference type="RefSeq" id="WP_017921999.1">
    <property type="nucleotide sequence ID" value="NZ_CADEPP010000014.1"/>
</dbReference>
<dbReference type="InterPro" id="IPR038492">
    <property type="entry name" value="GBBH-like_N_sf"/>
</dbReference>
<dbReference type="PANTHER" id="PTHR35303">
    <property type="entry name" value="OS02G0197800 PROTEIN"/>
    <property type="match status" value="1"/>
</dbReference>
<dbReference type="EMBL" id="CP104215">
    <property type="protein sequence ID" value="UWX73363.1"/>
    <property type="molecule type" value="Genomic_DNA"/>
</dbReference>
<dbReference type="Gene3D" id="3.30.2020.30">
    <property type="match status" value="1"/>
</dbReference>
<dbReference type="Proteomes" id="UP000029590">
    <property type="component" value="Unassembled WGS sequence"/>
</dbReference>
<evidence type="ECO:0000313" key="5">
    <source>
        <dbReference type="EMBL" id="PEH42676.1"/>
    </source>
</evidence>
<gene>
    <name evidence="5" type="ORF">CRM94_11210</name>
    <name evidence="4" type="ORF">DM48_2428</name>
    <name evidence="6" type="ORF">NYZ96_33760</name>
</gene>
<accession>A0A0D5DBB3</accession>
<dbReference type="InterPro" id="IPR010376">
    <property type="entry name" value="GBBH-like_N"/>
</dbReference>
<organism evidence="5 8">
    <name type="scientific">Burkholderia gladioli</name>
    <name type="common">Pseudomonas marginata</name>
    <name type="synonym">Phytomonas marginata</name>
    <dbReference type="NCBI Taxonomy" id="28095"/>
    <lineage>
        <taxon>Bacteria</taxon>
        <taxon>Pseudomonadati</taxon>
        <taxon>Pseudomonadota</taxon>
        <taxon>Betaproteobacteria</taxon>
        <taxon>Burkholderiales</taxon>
        <taxon>Burkholderiaceae</taxon>
        <taxon>Burkholderia</taxon>
    </lineage>
</organism>
<dbReference type="EMBL" id="JPGG01000016">
    <property type="protein sequence ID" value="KGC13415.1"/>
    <property type="molecule type" value="Genomic_DNA"/>
</dbReference>
<dbReference type="EMBL" id="PDDY01000001">
    <property type="protein sequence ID" value="PEH42676.1"/>
    <property type="molecule type" value="Genomic_DNA"/>
</dbReference>
<sequence>MNAVPSELRSDAATRTLSLVWQDGTRGRLGHAALREACPCAGCRAARLAGTPPKAAPNLRLTAIEPIGYGVQLVFDDGHDRGIFPWPYLAALAADAATA</sequence>
<dbReference type="KEGG" id="bgo:BM43_5338"/>
<dbReference type="Proteomes" id="UP001059745">
    <property type="component" value="Chromosome 2"/>
</dbReference>
<proteinExistence type="predicted"/>
<reference evidence="4 7" key="1">
    <citation type="submission" date="2014-04" db="EMBL/GenBank/DDBJ databases">
        <authorList>
            <person name="Bishop-Lilly K.A."/>
            <person name="Broomall S.M."/>
            <person name="Chain P.S."/>
            <person name="Chertkov O."/>
            <person name="Coyne S.R."/>
            <person name="Daligault H.E."/>
            <person name="Davenport K.W."/>
            <person name="Erkkila T."/>
            <person name="Frey K.G."/>
            <person name="Gibbons H.S."/>
            <person name="Gu W."/>
            <person name="Jaissle J."/>
            <person name="Johnson S.L."/>
            <person name="Koroleva G.I."/>
            <person name="Ladner J.T."/>
            <person name="Lo C.-C."/>
            <person name="Minogue T.D."/>
            <person name="Munk C."/>
            <person name="Palacios G.F."/>
            <person name="Redden C.L."/>
            <person name="Rosenzweig C.N."/>
            <person name="Scholz M.B."/>
            <person name="Teshima H."/>
            <person name="Xu Y."/>
        </authorList>
    </citation>
    <scope>NUCLEOTIDE SEQUENCE [LARGE SCALE GENOMIC DNA]</scope>
    <source>
        <strain evidence="7">gladioli</strain>
        <strain evidence="4">Gladioli</strain>
    </source>
</reference>
<dbReference type="AlphaFoldDB" id="A0A095F8X7"/>
<dbReference type="GO" id="GO:0046872">
    <property type="term" value="F:metal ion binding"/>
    <property type="evidence" value="ECO:0007669"/>
    <property type="project" value="UniProtKB-KW"/>
</dbReference>
<dbReference type="Proteomes" id="UP000220629">
    <property type="component" value="Unassembled WGS sequence"/>
</dbReference>
<protein>
    <submittedName>
        <fullName evidence="5">DUF971 domain-containing protein</fullName>
    </submittedName>
</protein>
<evidence type="ECO:0000313" key="7">
    <source>
        <dbReference type="Proteomes" id="UP000029590"/>
    </source>
</evidence>
<reference evidence="8" key="3">
    <citation type="submission" date="2017-09" db="EMBL/GenBank/DDBJ databases">
        <title>FDA dAtabase for Regulatory Grade micrObial Sequences (FDA-ARGOS): Supporting development and validation of Infectious Disease Dx tests.</title>
        <authorList>
            <person name="Minogue T."/>
            <person name="Wolcott M."/>
            <person name="Wasieloski L."/>
            <person name="Aguilar W."/>
            <person name="Moore D."/>
            <person name="Tallon L."/>
            <person name="Sadzewicz L."/>
            <person name="Ott S."/>
            <person name="Zhao X."/>
            <person name="Nagaraj S."/>
            <person name="Vavikolanu K."/>
            <person name="Aluvathingal J."/>
            <person name="Nadendla S."/>
            <person name="Sichtig H."/>
        </authorList>
    </citation>
    <scope>NUCLEOTIDE SEQUENCE [LARGE SCALE GENOMIC DNA]</scope>
    <source>
        <strain evidence="8">FDAARGOS_390</strain>
    </source>
</reference>
<evidence type="ECO:0000313" key="6">
    <source>
        <dbReference type="EMBL" id="UWX73363.1"/>
    </source>
</evidence>
<evidence type="ECO:0000259" key="3">
    <source>
        <dbReference type="Pfam" id="PF06155"/>
    </source>
</evidence>
<name>A0A095F8X7_BURGA</name>
<evidence type="ECO:0000256" key="1">
    <source>
        <dbReference type="ARBA" id="ARBA00022723"/>
    </source>
</evidence>